<dbReference type="RefSeq" id="WP_038188992.1">
    <property type="nucleotide sequence ID" value="NZ_CAWLWA010000186.1"/>
</dbReference>
<organism evidence="1">
    <name type="scientific">Xenorhabdus bovienii str. Intermedium</name>
    <dbReference type="NCBI Taxonomy" id="1379677"/>
    <lineage>
        <taxon>Bacteria</taxon>
        <taxon>Pseudomonadati</taxon>
        <taxon>Pseudomonadota</taxon>
        <taxon>Gammaproteobacteria</taxon>
        <taxon>Enterobacterales</taxon>
        <taxon>Morganellaceae</taxon>
        <taxon>Xenorhabdus</taxon>
    </lineage>
</organism>
<comment type="caution">
    <text evidence="1">The sequence shown here is derived from an EMBL/GenBank/DDBJ whole genome shotgun (WGS) entry which is preliminary data.</text>
</comment>
<dbReference type="AlphaFoldDB" id="A0A077QIW7"/>
<dbReference type="Proteomes" id="UP000028480">
    <property type="component" value="Unassembled WGS sequence"/>
</dbReference>
<sequence>MHQINIEHFNIDDEDEFFKFDQIFFRDDYTRDIKRKGLCFGISLCLLSYLVFKEPSGILCPEKSFNQARIYMDMLKLSYASQGGMYQFVKKNQTYESEEDYLRSSKKIDINEANGYGMLSMVRIDGKGIKDINPKFHYKRHESIANHMGVIVWDSSKLFIFEPNCGGYLYYAKRGKFNQNMFPQLIDILLDDMYRRTDRNGGSRIRDIHQPNHRRHYLTGDLSCWFRPGAI</sequence>
<evidence type="ECO:0000313" key="1">
    <source>
        <dbReference type="EMBL" id="CDH33509.1"/>
    </source>
</evidence>
<dbReference type="EMBL" id="CBTB010000186">
    <property type="protein sequence ID" value="CDH33509.1"/>
    <property type="molecule type" value="Genomic_DNA"/>
</dbReference>
<reference evidence="1" key="1">
    <citation type="submission" date="2013-07" db="EMBL/GenBank/DDBJ databases">
        <title>Sub-species coevolution in mutualistic symbiosis.</title>
        <authorList>
            <person name="Murfin K."/>
            <person name="Klassen J."/>
            <person name="Lee M."/>
            <person name="Forst S."/>
            <person name="Stock P."/>
            <person name="Goodrich-Blair H."/>
        </authorList>
    </citation>
    <scope>NUCLEOTIDE SEQUENCE [LARGE SCALE GENOMIC DNA]</scope>
    <source>
        <strain evidence="1">Intermedium</strain>
    </source>
</reference>
<proteinExistence type="predicted"/>
<gene>
    <name evidence="1" type="ORF">XBI1_2660069</name>
</gene>
<name>A0A077QIW7_XENBV</name>
<accession>A0A077QIW7</accession>
<protein>
    <submittedName>
        <fullName evidence="1">Uncharacterized protein</fullName>
    </submittedName>
</protein>
<dbReference type="HOGENOM" id="CLU_1214393_0_0_6"/>